<keyword evidence="1" id="KW-1003">Cell membrane</keyword>
<dbReference type="Pfam" id="PF02659">
    <property type="entry name" value="Mntp"/>
    <property type="match status" value="2"/>
</dbReference>
<feature type="transmembrane region" description="Helical" evidence="5">
    <location>
        <begin position="6"/>
        <end position="27"/>
    </location>
</feature>
<keyword evidence="4 5" id="KW-0472">Membrane</keyword>
<dbReference type="InterPro" id="IPR003810">
    <property type="entry name" value="Mntp/YtaF"/>
</dbReference>
<accession>A0ABT3X3Y6</accession>
<dbReference type="Proteomes" id="UP001208017">
    <property type="component" value="Unassembled WGS sequence"/>
</dbReference>
<evidence type="ECO:0000313" key="6">
    <source>
        <dbReference type="EMBL" id="MCX7570687.1"/>
    </source>
</evidence>
<sequence length="223" mass="24100">MLHYMSLFVLAFAVSLDGFGVGLTYGLRKIRFPWWSLLVVTFCSALTILLAMQLGMLLSGYVSTQLAKDVGAVILIGVGSFAIYNVVTQKEKEPVEEQAASGTGTDIYAEQTVLHLELKKIGLVIQILKTPSSADVDRSGDISSKEAILLGFALSMDGFGAGIGASLVGFHSIQTALTIALMNLLFIYTGMRVGTRYADLKLFRKLAFLPGMMLVLIGISKFF</sequence>
<evidence type="ECO:0000256" key="5">
    <source>
        <dbReference type="SAM" id="Phobius"/>
    </source>
</evidence>
<feature type="transmembrane region" description="Helical" evidence="5">
    <location>
        <begin position="70"/>
        <end position="87"/>
    </location>
</feature>
<name>A0ABT3X3Y6_9BACL</name>
<evidence type="ECO:0000256" key="2">
    <source>
        <dbReference type="ARBA" id="ARBA00022692"/>
    </source>
</evidence>
<evidence type="ECO:0000256" key="3">
    <source>
        <dbReference type="ARBA" id="ARBA00022989"/>
    </source>
</evidence>
<keyword evidence="2 5" id="KW-0812">Transmembrane</keyword>
<keyword evidence="3 5" id="KW-1133">Transmembrane helix</keyword>
<dbReference type="InterPro" id="IPR014205">
    <property type="entry name" value="Spore_YtaF"/>
</dbReference>
<evidence type="ECO:0000256" key="4">
    <source>
        <dbReference type="ARBA" id="ARBA00023136"/>
    </source>
</evidence>
<feature type="transmembrane region" description="Helical" evidence="5">
    <location>
        <begin position="34"/>
        <end position="58"/>
    </location>
</feature>
<feature type="transmembrane region" description="Helical" evidence="5">
    <location>
        <begin position="147"/>
        <end position="167"/>
    </location>
</feature>
<evidence type="ECO:0000313" key="7">
    <source>
        <dbReference type="Proteomes" id="UP001208017"/>
    </source>
</evidence>
<feature type="transmembrane region" description="Helical" evidence="5">
    <location>
        <begin position="173"/>
        <end position="190"/>
    </location>
</feature>
<evidence type="ECO:0000256" key="1">
    <source>
        <dbReference type="ARBA" id="ARBA00022475"/>
    </source>
</evidence>
<keyword evidence="7" id="KW-1185">Reference proteome</keyword>
<comment type="caution">
    <text evidence="6">The sequence shown here is derived from an EMBL/GenBank/DDBJ whole genome shotgun (WGS) entry which is preliminary data.</text>
</comment>
<proteinExistence type="predicted"/>
<feature type="transmembrane region" description="Helical" evidence="5">
    <location>
        <begin position="202"/>
        <end position="220"/>
    </location>
</feature>
<organism evidence="6 7">
    <name type="scientific">Tumebacillus lacus</name>
    <dbReference type="NCBI Taxonomy" id="2995335"/>
    <lineage>
        <taxon>Bacteria</taxon>
        <taxon>Bacillati</taxon>
        <taxon>Bacillota</taxon>
        <taxon>Bacilli</taxon>
        <taxon>Bacillales</taxon>
        <taxon>Alicyclobacillaceae</taxon>
        <taxon>Tumebacillus</taxon>
    </lineage>
</organism>
<dbReference type="RefSeq" id="WP_267151935.1">
    <property type="nucleotide sequence ID" value="NZ_JAPMLT010000005.1"/>
</dbReference>
<gene>
    <name evidence="6" type="primary">ytaF</name>
    <name evidence="6" type="ORF">OS242_11990</name>
</gene>
<dbReference type="PANTHER" id="PTHR35529:SF2">
    <property type="entry name" value="SPORULATION PROTEIN YTAF-RELATED"/>
    <property type="match status" value="1"/>
</dbReference>
<dbReference type="PANTHER" id="PTHR35529">
    <property type="entry name" value="MANGANESE EFFLUX PUMP MNTP-RELATED"/>
    <property type="match status" value="1"/>
</dbReference>
<dbReference type="EMBL" id="JAPMLT010000005">
    <property type="protein sequence ID" value="MCX7570687.1"/>
    <property type="molecule type" value="Genomic_DNA"/>
</dbReference>
<dbReference type="NCBIfam" id="TIGR02840">
    <property type="entry name" value="spore_YtaF"/>
    <property type="match status" value="1"/>
</dbReference>
<protein>
    <submittedName>
        <fullName evidence="6">Sporulation membrane protein YtaF</fullName>
    </submittedName>
</protein>
<reference evidence="6 7" key="1">
    <citation type="submission" date="2022-11" db="EMBL/GenBank/DDBJ databases">
        <title>Study of microbial diversity in lake waters.</title>
        <authorList>
            <person name="Zhang J."/>
        </authorList>
    </citation>
    <scope>NUCLEOTIDE SEQUENCE [LARGE SCALE GENOMIC DNA]</scope>
    <source>
        <strain evidence="6 7">DT12</strain>
    </source>
</reference>